<proteinExistence type="predicted"/>
<feature type="region of interest" description="Disordered" evidence="1">
    <location>
        <begin position="29"/>
        <end position="74"/>
    </location>
</feature>
<comment type="caution">
    <text evidence="2">The sequence shown here is derived from an EMBL/GenBank/DDBJ whole genome shotgun (WGS) entry which is preliminary data.</text>
</comment>
<reference evidence="2 3" key="1">
    <citation type="submission" date="2024-06" db="EMBL/GenBank/DDBJ databases">
        <title>The Natural Products Discovery Center: Release of the First 8490 Sequenced Strains for Exploring Actinobacteria Biosynthetic Diversity.</title>
        <authorList>
            <person name="Kalkreuter E."/>
            <person name="Kautsar S.A."/>
            <person name="Yang D."/>
            <person name="Bader C.D."/>
            <person name="Teijaro C.N."/>
            <person name="Fluegel L."/>
            <person name="Davis C.M."/>
            <person name="Simpson J.R."/>
            <person name="Lauterbach L."/>
            <person name="Steele A.D."/>
            <person name="Gui C."/>
            <person name="Meng S."/>
            <person name="Li G."/>
            <person name="Viehrig K."/>
            <person name="Ye F."/>
            <person name="Su P."/>
            <person name="Kiefer A.F."/>
            <person name="Nichols A."/>
            <person name="Cepeda A.J."/>
            <person name="Yan W."/>
            <person name="Fan B."/>
            <person name="Jiang Y."/>
            <person name="Adhikari A."/>
            <person name="Zheng C.-J."/>
            <person name="Schuster L."/>
            <person name="Cowan T.M."/>
            <person name="Smanski M.J."/>
            <person name="Chevrette M.G."/>
            <person name="De Carvalho L.P.S."/>
            <person name="Shen B."/>
        </authorList>
    </citation>
    <scope>NUCLEOTIDE SEQUENCE [LARGE SCALE GENOMIC DNA]</scope>
    <source>
        <strain evidence="2 3">NPDC001166</strain>
    </source>
</reference>
<evidence type="ECO:0000313" key="3">
    <source>
        <dbReference type="Proteomes" id="UP001470023"/>
    </source>
</evidence>
<dbReference type="Proteomes" id="UP001470023">
    <property type="component" value="Unassembled WGS sequence"/>
</dbReference>
<protein>
    <submittedName>
        <fullName evidence="2">Uncharacterized protein</fullName>
    </submittedName>
</protein>
<keyword evidence="3" id="KW-1185">Reference proteome</keyword>
<feature type="non-terminal residue" evidence="2">
    <location>
        <position position="99"/>
    </location>
</feature>
<dbReference type="EMBL" id="JBEPAZ010000089">
    <property type="protein sequence ID" value="MER6434174.1"/>
    <property type="molecule type" value="Genomic_DNA"/>
</dbReference>
<evidence type="ECO:0000256" key="1">
    <source>
        <dbReference type="SAM" id="MobiDB-lite"/>
    </source>
</evidence>
<dbReference type="RefSeq" id="WP_352066058.1">
    <property type="nucleotide sequence ID" value="NZ_JBEPAZ010000089.1"/>
</dbReference>
<evidence type="ECO:0000313" key="2">
    <source>
        <dbReference type="EMBL" id="MER6434174.1"/>
    </source>
</evidence>
<organism evidence="2 3">
    <name type="scientific">Streptomyces sp. 900105245</name>
    <dbReference type="NCBI Taxonomy" id="3154379"/>
    <lineage>
        <taxon>Bacteria</taxon>
        <taxon>Bacillati</taxon>
        <taxon>Actinomycetota</taxon>
        <taxon>Actinomycetes</taxon>
        <taxon>Kitasatosporales</taxon>
        <taxon>Streptomycetaceae</taxon>
        <taxon>Streptomyces</taxon>
    </lineage>
</organism>
<name>A0ABV1UKA8_9ACTN</name>
<gene>
    <name evidence="2" type="ORF">ABT272_41850</name>
</gene>
<sequence length="99" mass="10081">MAGQGQAADVGQPPEAVAREWPSLRAARISATGTIPSGRRPATDAISRRAQCRWRSTAVKDGGAAGRVSGAGNAGRAPVVREVGATCAWAIACLPMQKG</sequence>
<accession>A0ABV1UKA8</accession>